<evidence type="ECO:0000313" key="3">
    <source>
        <dbReference type="Proteomes" id="UP001327560"/>
    </source>
</evidence>
<dbReference type="Proteomes" id="UP001327560">
    <property type="component" value="Chromosome 3"/>
</dbReference>
<organism evidence="2 3">
    <name type="scientific">Canna indica</name>
    <name type="common">Indian-shot</name>
    <dbReference type="NCBI Taxonomy" id="4628"/>
    <lineage>
        <taxon>Eukaryota</taxon>
        <taxon>Viridiplantae</taxon>
        <taxon>Streptophyta</taxon>
        <taxon>Embryophyta</taxon>
        <taxon>Tracheophyta</taxon>
        <taxon>Spermatophyta</taxon>
        <taxon>Magnoliopsida</taxon>
        <taxon>Liliopsida</taxon>
        <taxon>Zingiberales</taxon>
        <taxon>Cannaceae</taxon>
        <taxon>Canna</taxon>
    </lineage>
</organism>
<evidence type="ECO:0000313" key="2">
    <source>
        <dbReference type="EMBL" id="WOL01186.1"/>
    </source>
</evidence>
<accession>A0AAQ3Q9D9</accession>
<protein>
    <submittedName>
        <fullName evidence="2">Zinc finger protein STAMENLESS 1-like</fullName>
    </submittedName>
</protein>
<feature type="region of interest" description="Disordered" evidence="1">
    <location>
        <begin position="91"/>
        <end position="112"/>
    </location>
</feature>
<proteinExistence type="predicted"/>
<dbReference type="AlphaFoldDB" id="A0AAQ3Q9D9"/>
<keyword evidence="3" id="KW-1185">Reference proteome</keyword>
<feature type="compositionally biased region" description="Low complexity" evidence="1">
    <location>
        <begin position="37"/>
        <end position="46"/>
    </location>
</feature>
<gene>
    <name evidence="2" type="ORF">Cni_G09900</name>
</gene>
<reference evidence="2 3" key="1">
    <citation type="submission" date="2023-10" db="EMBL/GenBank/DDBJ databases">
        <title>Chromosome-scale genome assembly provides insights into flower coloration mechanisms of Canna indica.</title>
        <authorList>
            <person name="Li C."/>
        </authorList>
    </citation>
    <scope>NUCLEOTIDE SEQUENCE [LARGE SCALE GENOMIC DNA]</scope>
    <source>
        <tissue evidence="2">Flower</tissue>
    </source>
</reference>
<feature type="compositionally biased region" description="Basic residues" evidence="1">
    <location>
        <begin position="1"/>
        <end position="11"/>
    </location>
</feature>
<dbReference type="EMBL" id="CP136892">
    <property type="protein sequence ID" value="WOL01186.1"/>
    <property type="molecule type" value="Genomic_DNA"/>
</dbReference>
<sequence>MRSGERKRRLGQPREEGNLLDLNNLPEEHWKQPLEESSMTTAASADTAKRETETLNRARQLVFGNEGLPGACAFGLRDQGSFQYSVHPRLPAPTQHHHHHLYPSSSSHSLNPAYVPHYEPPPPHPPHLNNSYINNGQVLSGSSQHQMHHPRYGPADSSFTCYGAPLHHFQDNFH</sequence>
<feature type="region of interest" description="Disordered" evidence="1">
    <location>
        <begin position="1"/>
        <end position="51"/>
    </location>
</feature>
<name>A0AAQ3Q9D9_9LILI</name>
<evidence type="ECO:0000256" key="1">
    <source>
        <dbReference type="SAM" id="MobiDB-lite"/>
    </source>
</evidence>